<evidence type="ECO:0000313" key="2">
    <source>
        <dbReference type="EMBL" id="SUI41798.1"/>
    </source>
</evidence>
<protein>
    <submittedName>
        <fullName evidence="2">Uncharacterized protein</fullName>
    </submittedName>
</protein>
<name>A0A379Y7T9_SERMA</name>
<reference evidence="2 3" key="1">
    <citation type="submission" date="2018-06" db="EMBL/GenBank/DDBJ databases">
        <authorList>
            <consortium name="Pathogen Informatics"/>
            <person name="Doyle S."/>
        </authorList>
    </citation>
    <scope>NUCLEOTIDE SEQUENCE [LARGE SCALE GENOMIC DNA]</scope>
    <source>
        <strain evidence="2 3">NCTC10211</strain>
    </source>
</reference>
<dbReference type="EMBL" id="UGYK01000002">
    <property type="protein sequence ID" value="SUI41798.1"/>
    <property type="molecule type" value="Genomic_DNA"/>
</dbReference>
<evidence type="ECO:0000256" key="1">
    <source>
        <dbReference type="SAM" id="MobiDB-lite"/>
    </source>
</evidence>
<accession>A0A379Y7T9</accession>
<proteinExistence type="predicted"/>
<sequence>MPIILVNCVSLAANPVFNFFGKDVTYERYRPDRQHVGVGGRHWAVDGELEAVWRRAGHRRRAVRRYPGWPLCPERANQPERGHAALYPGVWPDPVRLHHRHPGRPRFLLFAARLRSAAQRLRGAAGGDRRHSGGGGTQAVRRAAADHPRRVLRRGHQHPGAGRRSTNPDRSRFRSGAGGRHGDGLRHGLSVRHMRHPAGDVADPAVFPHQHRA</sequence>
<dbReference type="AlphaFoldDB" id="A0A379Y7T9"/>
<evidence type="ECO:0000313" key="3">
    <source>
        <dbReference type="Proteomes" id="UP000254765"/>
    </source>
</evidence>
<feature type="region of interest" description="Disordered" evidence="1">
    <location>
        <begin position="121"/>
        <end position="187"/>
    </location>
</feature>
<organism evidence="2 3">
    <name type="scientific">Serratia marcescens</name>
    <dbReference type="NCBI Taxonomy" id="615"/>
    <lineage>
        <taxon>Bacteria</taxon>
        <taxon>Pseudomonadati</taxon>
        <taxon>Pseudomonadota</taxon>
        <taxon>Gammaproteobacteria</taxon>
        <taxon>Enterobacterales</taxon>
        <taxon>Yersiniaceae</taxon>
        <taxon>Serratia</taxon>
    </lineage>
</organism>
<gene>
    <name evidence="2" type="ORF">NCTC10211_01085</name>
</gene>
<dbReference type="Proteomes" id="UP000254765">
    <property type="component" value="Unassembled WGS sequence"/>
</dbReference>